<evidence type="ECO:0000313" key="1">
    <source>
        <dbReference type="EMBL" id="OOK83797.1"/>
    </source>
</evidence>
<sequence>MTPALQRFTGSIPAEGRVVPIEGSHWVVTSRPDVIARLTGEWVDMITEGVARRVSPPNRALCQAHSRWSPGRVPGSAGPPQWSWPVRVRMPW</sequence>
<accession>A0A1V3XX28</accession>
<evidence type="ECO:0000313" key="2">
    <source>
        <dbReference type="Proteomes" id="UP000188532"/>
    </source>
</evidence>
<reference evidence="1 2" key="1">
    <citation type="submission" date="2017-02" db="EMBL/GenBank/DDBJ databases">
        <title>Complete genome sequences of Mycobacterium kansasii strains isolated from rhesus macaques.</title>
        <authorList>
            <person name="Panda A."/>
            <person name="Nagaraj S."/>
            <person name="Zhao X."/>
            <person name="Tettelin H."/>
            <person name="Detolla L.J."/>
        </authorList>
    </citation>
    <scope>NUCLEOTIDE SEQUENCE [LARGE SCALE GENOMIC DNA]</scope>
    <source>
        <strain evidence="1 2">11-3469</strain>
    </source>
</reference>
<dbReference type="EMBL" id="MVBN01000001">
    <property type="protein sequence ID" value="OOK83797.1"/>
    <property type="molecule type" value="Genomic_DNA"/>
</dbReference>
<dbReference type="AlphaFoldDB" id="A0A1V3XX28"/>
<dbReference type="Proteomes" id="UP000188532">
    <property type="component" value="Unassembled WGS sequence"/>
</dbReference>
<name>A0A1V3XX28_MYCKA</name>
<organism evidence="1 2">
    <name type="scientific">Mycobacterium kansasii</name>
    <dbReference type="NCBI Taxonomy" id="1768"/>
    <lineage>
        <taxon>Bacteria</taxon>
        <taxon>Bacillati</taxon>
        <taxon>Actinomycetota</taxon>
        <taxon>Actinomycetes</taxon>
        <taxon>Mycobacteriales</taxon>
        <taxon>Mycobacteriaceae</taxon>
        <taxon>Mycobacterium</taxon>
    </lineage>
</organism>
<proteinExistence type="predicted"/>
<gene>
    <name evidence="1" type="primary">ephD_1</name>
    <name evidence="1" type="ORF">BZL29_0613</name>
</gene>
<comment type="caution">
    <text evidence="1">The sequence shown here is derived from an EMBL/GenBank/DDBJ whole genome shotgun (WGS) entry which is preliminary data.</text>
</comment>
<protein>
    <submittedName>
        <fullName evidence="1">Short-chain dehydrogenase domain protein</fullName>
    </submittedName>
</protein>